<dbReference type="Pfam" id="PF00795">
    <property type="entry name" value="CN_hydrolase"/>
    <property type="match status" value="1"/>
</dbReference>
<dbReference type="InterPro" id="IPR014445">
    <property type="entry name" value="Gln-dep_NAD_synthase"/>
</dbReference>
<dbReference type="EC" id="6.3.5.1" evidence="7 8"/>
<dbReference type="InterPro" id="IPR014729">
    <property type="entry name" value="Rossmann-like_a/b/a_fold"/>
</dbReference>
<dbReference type="CDD" id="cd07570">
    <property type="entry name" value="GAT_Gln-NAD-synth"/>
    <property type="match status" value="1"/>
</dbReference>
<dbReference type="NCBIfam" id="NF010588">
    <property type="entry name" value="PRK13981.1"/>
    <property type="match status" value="1"/>
</dbReference>
<evidence type="ECO:0000256" key="2">
    <source>
        <dbReference type="ARBA" id="ARBA00007145"/>
    </source>
</evidence>
<keyword evidence="6 7" id="KW-0520">NAD</keyword>
<dbReference type="InterPro" id="IPR003694">
    <property type="entry name" value="NAD_synthase"/>
</dbReference>
<dbReference type="AlphaFoldDB" id="A0A3R8MUE6"/>
<dbReference type="GO" id="GO:0005737">
    <property type="term" value="C:cytoplasm"/>
    <property type="evidence" value="ECO:0007669"/>
    <property type="project" value="InterPro"/>
</dbReference>
<comment type="function">
    <text evidence="7">Catalyzes the ATP-dependent amidation of deamido-NAD to form NAD. Uses L-glutamine as a nitrogen source.</text>
</comment>
<sequence length="550" mass="58989">MSLNIACAQLNQRVGDMSGNADRIIDAARRAAEQGAAVLLTPELSLTGCPPGDALRREAFQQQVDAALDRIRQASASLPALTWVVGYPALEDGHRYNVLGAFRAGQQVARHRKGVFAAAGACNDVRYFEPVVAATVLEIDGVRCALMTGAEVFDAQACARARAAGAELVLCADAAPYFSGRDTQLIPGLQAAPCAAGMAVVYCNLVGGQDEFIFDGASQVFDASGEQVARAQSLAEDLLCVQCRRVPGGELQLSGTRARVPDRLTEIWQALVLAIRDYVTKNGFQGVVLGLSGGIDSALTLALAVDALGAERVWTLMMPSPYTADISLADAADMADRLHVKHEVLPIQPCFDAFRATLATTFAGLPEDLTEENIQARIRGSLLMAVSNKTGWLVLTTGNKSETAVGYSTLYGDLAGGFAPLKDVYKTLVYELARWRNDREPEAPVIPERIITRAPSAELRPDQTDQDSLPPYDVLDRIICGLMEQNRSAGSLVAEGLPADAVAQVLRLMRVAEYKRQQAPVGPNITARAFGHDWRQPVTTAFREHVTGQG</sequence>
<dbReference type="CDD" id="cd00553">
    <property type="entry name" value="NAD_synthase"/>
    <property type="match status" value="1"/>
</dbReference>
<evidence type="ECO:0000313" key="11">
    <source>
        <dbReference type="EMBL" id="RRN45409.1"/>
    </source>
</evidence>
<evidence type="ECO:0000256" key="3">
    <source>
        <dbReference type="ARBA" id="ARBA00022598"/>
    </source>
</evidence>
<dbReference type="Proteomes" id="UP000270261">
    <property type="component" value="Unassembled WGS sequence"/>
</dbReference>
<feature type="binding site" evidence="7">
    <location>
        <position position="397"/>
    </location>
    <ligand>
        <name>ATP</name>
        <dbReference type="ChEBI" id="CHEBI:30616"/>
    </ligand>
</feature>
<organism evidence="11 12">
    <name type="scientific">Lautropia dentalis</name>
    <dbReference type="NCBI Taxonomy" id="2490857"/>
    <lineage>
        <taxon>Bacteria</taxon>
        <taxon>Pseudomonadati</taxon>
        <taxon>Pseudomonadota</taxon>
        <taxon>Betaproteobacteria</taxon>
        <taxon>Burkholderiales</taxon>
        <taxon>Burkholderiaceae</taxon>
        <taxon>Lautropia</taxon>
    </lineage>
</organism>
<feature type="binding site" evidence="7">
    <location>
        <position position="515"/>
    </location>
    <ligand>
        <name>deamido-NAD(+)</name>
        <dbReference type="ChEBI" id="CHEBI:58437"/>
        <note>ligand shared between two neighboring subunits</note>
    </ligand>
</feature>
<dbReference type="Pfam" id="PF02540">
    <property type="entry name" value="NAD_synthase"/>
    <property type="match status" value="1"/>
</dbReference>
<dbReference type="InterPro" id="IPR003010">
    <property type="entry name" value="C-N_Hydrolase"/>
</dbReference>
<feature type="binding site" evidence="7">
    <location>
        <begin position="290"/>
        <end position="297"/>
    </location>
    <ligand>
        <name>ATP</name>
        <dbReference type="ChEBI" id="CHEBI:30616"/>
    </ligand>
</feature>
<dbReference type="Gene3D" id="3.40.50.620">
    <property type="entry name" value="HUPs"/>
    <property type="match status" value="1"/>
</dbReference>
<comment type="caution">
    <text evidence="11">The sequence shown here is derived from an EMBL/GenBank/DDBJ whole genome shotgun (WGS) entry which is preliminary data.</text>
</comment>
<feature type="binding site" evidence="7">
    <location>
        <position position="402"/>
    </location>
    <ligand>
        <name>deamido-NAD(+)</name>
        <dbReference type="ChEBI" id="CHEBI:58437"/>
        <note>ligand shared between two neighboring subunits</note>
    </ligand>
</feature>
<dbReference type="OrthoDB" id="8817375at2"/>
<dbReference type="UniPathway" id="UPA00253">
    <property type="reaction ID" value="UER00334"/>
</dbReference>
<feature type="binding site" evidence="7">
    <location>
        <position position="181"/>
    </location>
    <ligand>
        <name>L-glutamine</name>
        <dbReference type="ChEBI" id="CHEBI:58359"/>
    </ligand>
</feature>
<evidence type="ECO:0000256" key="6">
    <source>
        <dbReference type="ARBA" id="ARBA00023027"/>
    </source>
</evidence>
<evidence type="ECO:0000256" key="4">
    <source>
        <dbReference type="ARBA" id="ARBA00022741"/>
    </source>
</evidence>
<dbReference type="GO" id="GO:0005524">
    <property type="term" value="F:ATP binding"/>
    <property type="evidence" value="ECO:0007669"/>
    <property type="project" value="UniProtKB-UniRule"/>
</dbReference>
<dbReference type="PANTHER" id="PTHR23090:SF9">
    <property type="entry name" value="GLUTAMINE-DEPENDENT NAD(+) SYNTHETASE"/>
    <property type="match status" value="1"/>
</dbReference>
<evidence type="ECO:0000256" key="1">
    <source>
        <dbReference type="ARBA" id="ARBA00005188"/>
    </source>
</evidence>
<dbReference type="SUPFAM" id="SSF56317">
    <property type="entry name" value="Carbon-nitrogen hydrolase"/>
    <property type="match status" value="1"/>
</dbReference>
<keyword evidence="3 7" id="KW-0436">Ligase</keyword>
<comment type="caution">
    <text evidence="7">Lacks conserved residue(s) required for the propagation of feature annotation.</text>
</comment>
<evidence type="ECO:0000259" key="10">
    <source>
        <dbReference type="PROSITE" id="PS50263"/>
    </source>
</evidence>
<dbReference type="PANTHER" id="PTHR23090">
    <property type="entry name" value="NH 3 /GLUTAMINE-DEPENDENT NAD + SYNTHETASE"/>
    <property type="match status" value="1"/>
</dbReference>
<dbReference type="SUPFAM" id="SSF52402">
    <property type="entry name" value="Adenine nucleotide alpha hydrolases-like"/>
    <property type="match status" value="1"/>
</dbReference>
<dbReference type="NCBIfam" id="TIGR00552">
    <property type="entry name" value="nadE"/>
    <property type="match status" value="1"/>
</dbReference>
<evidence type="ECO:0000256" key="7">
    <source>
        <dbReference type="HAMAP-Rule" id="MF_02090"/>
    </source>
</evidence>
<dbReference type="FunFam" id="3.40.50.620:FF:000106">
    <property type="entry name" value="Glutamine-dependent NAD(+) synthetase"/>
    <property type="match status" value="1"/>
</dbReference>
<comment type="similarity">
    <text evidence="2 7 8">In the C-terminal section; belongs to the NAD synthetase family.</text>
</comment>
<keyword evidence="12" id="KW-1185">Reference proteome</keyword>
<dbReference type="PIRSF" id="PIRSF006630">
    <property type="entry name" value="NADS_GAT"/>
    <property type="match status" value="1"/>
</dbReference>
<evidence type="ECO:0000256" key="9">
    <source>
        <dbReference type="RuleBase" id="RU003811"/>
    </source>
</evidence>
<protein>
    <recommendedName>
        <fullName evidence="7 8">Glutamine-dependent NAD(+) synthetase</fullName>
        <ecNumber evidence="7 8">6.3.5.1</ecNumber>
    </recommendedName>
    <alternativeName>
        <fullName evidence="7 8">NAD(+) synthase [glutamine-hydrolyzing]</fullName>
    </alternativeName>
</protein>
<dbReference type="GO" id="GO:0004359">
    <property type="term" value="F:glutaminase activity"/>
    <property type="evidence" value="ECO:0007669"/>
    <property type="project" value="InterPro"/>
</dbReference>
<dbReference type="RefSeq" id="WP_125094838.1">
    <property type="nucleotide sequence ID" value="NZ_RRUE01000001.1"/>
</dbReference>
<dbReference type="EMBL" id="RRUE01000001">
    <property type="protein sequence ID" value="RRN45409.1"/>
    <property type="molecule type" value="Genomic_DNA"/>
</dbReference>
<evidence type="ECO:0000256" key="5">
    <source>
        <dbReference type="ARBA" id="ARBA00022840"/>
    </source>
</evidence>
<evidence type="ECO:0000313" key="12">
    <source>
        <dbReference type="Proteomes" id="UP000270261"/>
    </source>
</evidence>
<feature type="binding site" evidence="7">
    <location>
        <position position="373"/>
    </location>
    <ligand>
        <name>deamido-NAD(+)</name>
        <dbReference type="ChEBI" id="CHEBI:58437"/>
        <note>ligand shared between two neighboring subunits</note>
    </ligand>
</feature>
<proteinExistence type="inferred from homology"/>
<reference evidence="11 12" key="1">
    <citation type="submission" date="2018-11" db="EMBL/GenBank/DDBJ databases">
        <title>Genome sequencing of Lautropia sp. KCOM 2505 (= ChDC F240).</title>
        <authorList>
            <person name="Kook J.-K."/>
            <person name="Park S.-N."/>
            <person name="Lim Y.K."/>
        </authorList>
    </citation>
    <scope>NUCLEOTIDE SEQUENCE [LARGE SCALE GENOMIC DNA]</scope>
    <source>
        <strain evidence="11 12">KCOM 2505</strain>
    </source>
</reference>
<dbReference type="Gene3D" id="3.60.110.10">
    <property type="entry name" value="Carbon-nitrogen hydrolase"/>
    <property type="match status" value="1"/>
</dbReference>
<keyword evidence="4 7" id="KW-0547">Nucleotide-binding</keyword>
<evidence type="ECO:0000256" key="8">
    <source>
        <dbReference type="PIRNR" id="PIRNR006630"/>
    </source>
</evidence>
<dbReference type="GO" id="GO:0003952">
    <property type="term" value="F:NAD+ synthase (glutamine-hydrolyzing) activity"/>
    <property type="evidence" value="ECO:0007669"/>
    <property type="project" value="UniProtKB-UniRule"/>
</dbReference>
<name>A0A3R8MUE6_9BURK</name>
<comment type="pathway">
    <text evidence="1 7 8">Cofactor biosynthesis; NAD(+) biosynthesis; NAD(+) from deamido-NAD(+) (L-Gln route): step 1/1.</text>
</comment>
<dbReference type="PROSITE" id="PS50263">
    <property type="entry name" value="CN_HYDROLASE"/>
    <property type="match status" value="1"/>
</dbReference>
<dbReference type="InterPro" id="IPR022310">
    <property type="entry name" value="NAD/GMP_synthase"/>
</dbReference>
<dbReference type="GO" id="GO:0008795">
    <property type="term" value="F:NAD+ synthase activity"/>
    <property type="evidence" value="ECO:0007669"/>
    <property type="project" value="UniProtKB-UniRule"/>
</dbReference>
<feature type="domain" description="CN hydrolase" evidence="10">
    <location>
        <begin position="3"/>
        <end position="245"/>
    </location>
</feature>
<keyword evidence="5 7" id="KW-0067">ATP-binding</keyword>
<dbReference type="HAMAP" id="MF_02090">
    <property type="entry name" value="NadE_glutamine_dep"/>
    <property type="match status" value="1"/>
</dbReference>
<feature type="active site" description="Proton acceptor; for glutaminase activity" evidence="7">
    <location>
        <position position="43"/>
    </location>
</feature>
<comment type="catalytic activity">
    <reaction evidence="7 8">
        <text>deamido-NAD(+) + L-glutamine + ATP + H2O = L-glutamate + AMP + diphosphate + NAD(+) + H(+)</text>
        <dbReference type="Rhea" id="RHEA:24384"/>
        <dbReference type="ChEBI" id="CHEBI:15377"/>
        <dbReference type="ChEBI" id="CHEBI:15378"/>
        <dbReference type="ChEBI" id="CHEBI:29985"/>
        <dbReference type="ChEBI" id="CHEBI:30616"/>
        <dbReference type="ChEBI" id="CHEBI:33019"/>
        <dbReference type="ChEBI" id="CHEBI:57540"/>
        <dbReference type="ChEBI" id="CHEBI:58359"/>
        <dbReference type="ChEBI" id="CHEBI:58437"/>
        <dbReference type="ChEBI" id="CHEBI:456215"/>
        <dbReference type="EC" id="6.3.5.1"/>
    </reaction>
</comment>
<comment type="similarity">
    <text evidence="9">Belongs to the NAD synthetase family.</text>
</comment>
<dbReference type="InterPro" id="IPR036526">
    <property type="entry name" value="C-N_Hydrolase_sf"/>
</dbReference>
<dbReference type="GO" id="GO:0009435">
    <property type="term" value="P:NAD+ biosynthetic process"/>
    <property type="evidence" value="ECO:0007669"/>
    <property type="project" value="UniProtKB-UniRule"/>
</dbReference>
<gene>
    <name evidence="7" type="primary">nadE</name>
    <name evidence="11" type="ORF">EHV23_04185</name>
</gene>
<accession>A0A3R8MUE6</accession>
<feature type="active site" description="For glutaminase activity" evidence="7">
    <location>
        <position position="113"/>
    </location>
</feature>